<dbReference type="PRINTS" id="PR00373">
    <property type="entry name" value="GLYCHORMONER"/>
</dbReference>
<dbReference type="Gene3D" id="3.80.10.10">
    <property type="entry name" value="Ribonuclease Inhibitor"/>
    <property type="match status" value="1"/>
</dbReference>
<evidence type="ECO:0000313" key="19">
    <source>
        <dbReference type="RefSeq" id="XP_038822880.1"/>
    </source>
</evidence>
<name>A0A8U0PDP1_SALNM</name>
<dbReference type="RefSeq" id="XP_038822880.1">
    <property type="nucleotide sequence ID" value="XM_038966952.1"/>
</dbReference>
<feature type="transmembrane region" description="Helical" evidence="15">
    <location>
        <begin position="989"/>
        <end position="1011"/>
    </location>
</feature>
<evidence type="ECO:0000256" key="5">
    <source>
        <dbReference type="ARBA" id="ARBA00022692"/>
    </source>
</evidence>
<keyword evidence="4" id="KW-0433">Leucine-rich repeat</keyword>
<organism evidence="18 19">
    <name type="scientific">Salvelinus namaycush</name>
    <name type="common">Lake trout</name>
    <name type="synonym">Salmo namaycush</name>
    <dbReference type="NCBI Taxonomy" id="8040"/>
    <lineage>
        <taxon>Eukaryota</taxon>
        <taxon>Metazoa</taxon>
        <taxon>Chordata</taxon>
        <taxon>Craniata</taxon>
        <taxon>Vertebrata</taxon>
        <taxon>Euteleostomi</taxon>
        <taxon>Actinopterygii</taxon>
        <taxon>Neopterygii</taxon>
        <taxon>Teleostei</taxon>
        <taxon>Protacanthopterygii</taxon>
        <taxon>Salmoniformes</taxon>
        <taxon>Salmonidae</taxon>
        <taxon>Salmoninae</taxon>
        <taxon>Salvelinus</taxon>
    </lineage>
</organism>
<dbReference type="Proteomes" id="UP000808372">
    <property type="component" value="Chromosome 28"/>
</dbReference>
<keyword evidence="10 15" id="KW-0472">Membrane</keyword>
<keyword evidence="11" id="KW-1015">Disulfide bond</keyword>
<evidence type="ECO:0000259" key="17">
    <source>
        <dbReference type="PROSITE" id="PS50262"/>
    </source>
</evidence>
<feature type="transmembrane region" description="Helical" evidence="15">
    <location>
        <begin position="781"/>
        <end position="802"/>
    </location>
</feature>
<feature type="transmembrane region" description="Helical" evidence="15">
    <location>
        <begin position="1023"/>
        <end position="1043"/>
    </location>
</feature>
<evidence type="ECO:0000256" key="8">
    <source>
        <dbReference type="ARBA" id="ARBA00022989"/>
    </source>
</evidence>
<evidence type="ECO:0000256" key="4">
    <source>
        <dbReference type="ARBA" id="ARBA00022614"/>
    </source>
</evidence>
<dbReference type="KEGG" id="snh:120023000"/>
<dbReference type="InterPro" id="IPR002131">
    <property type="entry name" value="Gphrmn_rcpt_fam"/>
</dbReference>
<feature type="transmembrane region" description="Helical" evidence="15">
    <location>
        <begin position="858"/>
        <end position="879"/>
    </location>
</feature>
<dbReference type="Pfam" id="PF00001">
    <property type="entry name" value="7tm_1"/>
    <property type="match status" value="1"/>
</dbReference>
<comment type="similarity">
    <text evidence="15">Belongs to the G-protein coupled receptor 1 family. FSH/LSH/TSH subfamily.</text>
</comment>
<dbReference type="Gene3D" id="1.20.1070.10">
    <property type="entry name" value="Rhodopsin 7-helix transmembrane proteins"/>
    <property type="match status" value="1"/>
</dbReference>
<proteinExistence type="inferred from homology"/>
<dbReference type="InterPro" id="IPR002274">
    <property type="entry name" value="TSH_rcpt"/>
</dbReference>
<keyword evidence="13" id="KW-0325">Glycoprotein</keyword>
<keyword evidence="9 15" id="KW-0297">G-protein coupled receptor</keyword>
<keyword evidence="7" id="KW-0677">Repeat</keyword>
<evidence type="ECO:0000313" key="18">
    <source>
        <dbReference type="Proteomes" id="UP000808372"/>
    </source>
</evidence>
<keyword evidence="6" id="KW-0732">Signal</keyword>
<dbReference type="PROSITE" id="PS50262">
    <property type="entry name" value="G_PROTEIN_RECEP_F1_2"/>
    <property type="match status" value="1"/>
</dbReference>
<evidence type="ECO:0000256" key="9">
    <source>
        <dbReference type="ARBA" id="ARBA00023040"/>
    </source>
</evidence>
<evidence type="ECO:0000256" key="12">
    <source>
        <dbReference type="ARBA" id="ARBA00023170"/>
    </source>
</evidence>
<dbReference type="GO" id="GO:0008528">
    <property type="term" value="F:G protein-coupled peptide receptor activity"/>
    <property type="evidence" value="ECO:0007669"/>
    <property type="project" value="TreeGrafter"/>
</dbReference>
<keyword evidence="14 15" id="KW-0807">Transducer</keyword>
<feature type="transmembrane region" description="Helical" evidence="15">
    <location>
        <begin position="900"/>
        <end position="921"/>
    </location>
</feature>
<dbReference type="PRINTS" id="PR01145">
    <property type="entry name" value="TSHRECEPTOR"/>
</dbReference>
<dbReference type="GO" id="GO:0007189">
    <property type="term" value="P:adenylate cyclase-activating G protein-coupled receptor signaling pathway"/>
    <property type="evidence" value="ECO:0007669"/>
    <property type="project" value="TreeGrafter"/>
</dbReference>
<feature type="region of interest" description="Disordered" evidence="16">
    <location>
        <begin position="523"/>
        <end position="709"/>
    </location>
</feature>
<evidence type="ECO:0000256" key="16">
    <source>
        <dbReference type="SAM" id="MobiDB-lite"/>
    </source>
</evidence>
<evidence type="ECO:0000256" key="7">
    <source>
        <dbReference type="ARBA" id="ARBA00022737"/>
    </source>
</evidence>
<dbReference type="CDD" id="cd15136">
    <property type="entry name" value="7tmA_Glyco_hormone_R"/>
    <property type="match status" value="1"/>
</dbReference>
<evidence type="ECO:0000256" key="10">
    <source>
        <dbReference type="ARBA" id="ARBA00023136"/>
    </source>
</evidence>
<dbReference type="GO" id="GO:0009755">
    <property type="term" value="P:hormone-mediated signaling pathway"/>
    <property type="evidence" value="ECO:0007669"/>
    <property type="project" value="TreeGrafter"/>
</dbReference>
<dbReference type="InterPro" id="IPR000276">
    <property type="entry name" value="GPCR_Rhodpsn"/>
</dbReference>
<evidence type="ECO:0000256" key="15">
    <source>
        <dbReference type="RuleBase" id="RU361222"/>
    </source>
</evidence>
<comment type="subcellular location">
    <subcellularLocation>
        <location evidence="1">Basolateral cell membrane</location>
        <topology evidence="1">Multi-pass membrane protein</topology>
    </subcellularLocation>
    <subcellularLocation>
        <location evidence="15">Cell membrane</location>
        <topology evidence="15">Multi-pass membrane protein</topology>
    </subcellularLocation>
</comment>
<evidence type="ECO:0000256" key="2">
    <source>
        <dbReference type="ARBA" id="ARBA00017324"/>
    </source>
</evidence>
<dbReference type="PRINTS" id="PR00237">
    <property type="entry name" value="GPCRRHODOPSN"/>
</dbReference>
<dbReference type="FunFam" id="1.20.1070.10:FF:000019">
    <property type="entry name" value="Lutropin-choriogonadotropic hormone receptor"/>
    <property type="match status" value="1"/>
</dbReference>
<feature type="transmembrane region" description="Helical" evidence="15">
    <location>
        <begin position="941"/>
        <end position="968"/>
    </location>
</feature>
<dbReference type="SUPFAM" id="SSF52058">
    <property type="entry name" value="L domain-like"/>
    <property type="match status" value="1"/>
</dbReference>
<feature type="transmembrane region" description="Helical" evidence="15">
    <location>
        <begin position="814"/>
        <end position="838"/>
    </location>
</feature>
<evidence type="ECO:0000256" key="3">
    <source>
        <dbReference type="ARBA" id="ARBA00022475"/>
    </source>
</evidence>
<keyword evidence="3 15" id="KW-1003">Cell membrane</keyword>
<evidence type="ECO:0000256" key="1">
    <source>
        <dbReference type="ARBA" id="ARBA00004554"/>
    </source>
</evidence>
<evidence type="ECO:0000256" key="14">
    <source>
        <dbReference type="ARBA" id="ARBA00023224"/>
    </source>
</evidence>
<evidence type="ECO:0000256" key="13">
    <source>
        <dbReference type="ARBA" id="ARBA00023180"/>
    </source>
</evidence>
<dbReference type="GO" id="GO:0016323">
    <property type="term" value="C:basolateral plasma membrane"/>
    <property type="evidence" value="ECO:0007669"/>
    <property type="project" value="UniProtKB-SubCell"/>
</dbReference>
<gene>
    <name evidence="19" type="primary">LOC120023000</name>
    <name evidence="15" type="synonym">TSHR</name>
</gene>
<dbReference type="SUPFAM" id="SSF81321">
    <property type="entry name" value="Family A G protein-coupled receptor-like"/>
    <property type="match status" value="1"/>
</dbReference>
<comment type="function">
    <text evidence="15">Receptor for the thyroid-stimulating hormone (TSH) or thyrotropin. Also acts as a receptor for the heterodimeric glycoprotein hormone (GPHA2:GPHB5) or thyrostimulin. The activity of this receptor is mediated by G proteins which activate adenylate cyclase. Plays a central role in controlling thyroid cell metabolism.</text>
</comment>
<evidence type="ECO:0000256" key="6">
    <source>
        <dbReference type="ARBA" id="ARBA00022729"/>
    </source>
</evidence>
<protein>
    <recommendedName>
        <fullName evidence="2 15">Thyrotropin receptor</fullName>
    </recommendedName>
</protein>
<keyword evidence="18" id="KW-1185">Reference proteome</keyword>
<keyword evidence="12 15" id="KW-0675">Receptor</keyword>
<dbReference type="GO" id="GO:0004996">
    <property type="term" value="F:thyroid-stimulating hormone receptor activity"/>
    <property type="evidence" value="ECO:0007669"/>
    <property type="project" value="InterPro"/>
</dbReference>
<accession>A0A8U0PDP1</accession>
<sequence>MDAALPWKQGEQCSLAVTGLSGYYQCSLAVTGPPGYYQCSLAVTGLSGYYQCSPAVSGLSGYYQYSLAVTGLSGYYQCSLAVTGLSGYYQCSLAVTGLSGYYQCSRAVTGLSGYYQCSLAVTGLSGYYQCSLAVTGLSGYYQCSLAVTGLSVYYQCSLAVTGLSGYYQCSLAVNGLSGYYQCSLAVTGLSGYYQCSLAVTGLSGYYQCSLAVTGLSGYYQCSLAVTGLSGYYQCSLAVTGLSGYYQCSLAVTGLSGYYQCSLAVTGLSGYYQCSLAVTGFYGYYQCSLAVTGLSGYYQCSLAVTGLSGYYQCSLAVTGLSGYYQCYSVEIRSIRSLSYIDPEAFKDLTNLKYLGIFNTGLPSFPALGQIRSSQDDFILEIVDNLFIREIPANSFNGISENEITLMLNSNGLTDIHPYAFNGTRLEEVYLYRNVDLVRLDEKTFSGVISGPTLLDVSESRVNSLPTMGLEAVQKLKAKNTWALKKLPPLRAFQHLQSAELTYPSHCCGLSKVKRRRGHVESVICNLTSSTRRQRSTRPSGNPSEAYERQHPEHPHPTSSNPSPRDSQHHHPTRSSPSHRDTQHLHPTSSNLSPRDPQHHHPTRSSPSPRDPQHHHPTRSSPSPRDPQHHHPTSSSPSPRDTQHHHPTSSSPSPRDPQHLHPTSSSPSPRDPQHHHPTSSSPSPRDPQHLHPTSSSPSPRDPQHLHPNSSSPYPYDYQYYYDNYSCPPSGKCFYIVFPTEGPDEGFDYTVCDDDREDQGVPCTPLPDAFNPCEDVMSLGFLRVSVWLVSLLAVLANLLVLFILLTSHYKLTITRFLLCNLAMADLFMGVYLLLIASVDLYTRSQYHHYAIDWQTGAGCQLAGVLTVFASELSVYTLTAITLQRWHAITFAMRPERKVRLRHIVVLMLAGWLLCLVLAVLPLAGVSSYQRVSICLPMDTDSTAAMVYVVTLLMLNVLAFVLVSVCYVHIYCMVHNPQHPSSQGDASMAKRMAVLIFTNFLCLAPISFYGLSAALHHPLITVTDSKVLLVLFYPLNSCANPFLYGILTRAFHGDVLILLSRLGLCQRQAQLFRGAQSDVGSPAGGKMRQGVPCLGAHIPQILELRKRQRP</sequence>
<evidence type="ECO:0000256" key="11">
    <source>
        <dbReference type="ARBA" id="ARBA00023157"/>
    </source>
</evidence>
<dbReference type="PANTHER" id="PTHR24372:SF0">
    <property type="entry name" value="THYROTROPIN RECEPTOR"/>
    <property type="match status" value="1"/>
</dbReference>
<dbReference type="GeneID" id="120023000"/>
<dbReference type="InterPro" id="IPR017452">
    <property type="entry name" value="GPCR_Rhodpsn_7TM"/>
</dbReference>
<feature type="domain" description="G-protein coupled receptors family 1 profile" evidence="17">
    <location>
        <begin position="793"/>
        <end position="1040"/>
    </location>
</feature>
<dbReference type="PANTHER" id="PTHR24372">
    <property type="entry name" value="GLYCOPROTEIN HORMONE RECEPTOR"/>
    <property type="match status" value="1"/>
</dbReference>
<dbReference type="InterPro" id="IPR032675">
    <property type="entry name" value="LRR_dom_sf"/>
</dbReference>
<dbReference type="AlphaFoldDB" id="A0A8U0PDP1"/>
<keyword evidence="5 15" id="KW-0812">Transmembrane</keyword>
<feature type="compositionally biased region" description="Basic and acidic residues" evidence="16">
    <location>
        <begin position="544"/>
        <end position="554"/>
    </location>
</feature>
<keyword evidence="8 15" id="KW-1133">Transmembrane helix</keyword>
<reference evidence="19" key="1">
    <citation type="submission" date="2025-08" db="UniProtKB">
        <authorList>
            <consortium name="RefSeq"/>
        </authorList>
    </citation>
    <scope>IDENTIFICATION</scope>
    <source>
        <tissue evidence="19">White muscle</tissue>
    </source>
</reference>